<dbReference type="InterPro" id="IPR002716">
    <property type="entry name" value="PIN_dom"/>
</dbReference>
<dbReference type="InterPro" id="IPR029060">
    <property type="entry name" value="PIN-like_dom_sf"/>
</dbReference>
<dbReference type="CDD" id="cd18683">
    <property type="entry name" value="PIN_VapC-like"/>
    <property type="match status" value="1"/>
</dbReference>
<dbReference type="Pfam" id="PF01850">
    <property type="entry name" value="PIN"/>
    <property type="match status" value="1"/>
</dbReference>
<evidence type="ECO:0000313" key="2">
    <source>
        <dbReference type="EMBL" id="SEG18476.1"/>
    </source>
</evidence>
<gene>
    <name evidence="2" type="ORF">SAMN04488115_103512</name>
</gene>
<sequence length="132" mass="13926">MKVTADTNVLVRAITGDHERQSKAARTALAQAEVVALALPVLCELVWVLSRGYKIPAAAIAEAIRRLLDAQNVAVNRPAVEAGLALLEAGGDFADGAINHEGRWLGADTFLSFDKQAVTLLAAQGEPARLLS</sequence>
<proteinExistence type="predicted"/>
<feature type="domain" description="PIN" evidence="1">
    <location>
        <begin position="6"/>
        <end position="95"/>
    </location>
</feature>
<dbReference type="Proteomes" id="UP000236743">
    <property type="component" value="Unassembled WGS sequence"/>
</dbReference>
<dbReference type="Gene3D" id="3.40.50.1010">
    <property type="entry name" value="5'-nuclease"/>
    <property type="match status" value="1"/>
</dbReference>
<keyword evidence="3" id="KW-1185">Reference proteome</keyword>
<dbReference type="RefSeq" id="WP_103872318.1">
    <property type="nucleotide sequence ID" value="NZ_FNUY01000003.1"/>
</dbReference>
<dbReference type="PANTHER" id="PTHR39664">
    <property type="match status" value="1"/>
</dbReference>
<organism evidence="2 3">
    <name type="scientific">Bosea lathyri</name>
    <dbReference type="NCBI Taxonomy" id="1036778"/>
    <lineage>
        <taxon>Bacteria</taxon>
        <taxon>Pseudomonadati</taxon>
        <taxon>Pseudomonadota</taxon>
        <taxon>Alphaproteobacteria</taxon>
        <taxon>Hyphomicrobiales</taxon>
        <taxon>Boseaceae</taxon>
        <taxon>Bosea</taxon>
    </lineage>
</organism>
<name>A0A1H5Y4L9_9HYPH</name>
<accession>A0A1H5Y4L9</accession>
<reference evidence="2 3" key="1">
    <citation type="submission" date="2016-10" db="EMBL/GenBank/DDBJ databases">
        <authorList>
            <person name="de Groot N.N."/>
        </authorList>
    </citation>
    <scope>NUCLEOTIDE SEQUENCE [LARGE SCALE GENOMIC DNA]</scope>
    <source>
        <strain evidence="2 3">DSM 26656</strain>
    </source>
</reference>
<dbReference type="PANTHER" id="PTHR39664:SF2">
    <property type="entry name" value="NUCLEIC ACID-BINDING PROTEIN, CONTAINING PIN DOMAIN-RELATED"/>
    <property type="match status" value="1"/>
</dbReference>
<protein>
    <submittedName>
        <fullName evidence="2">Predicted nucleic-acid-binding protein, contains PIN domain</fullName>
    </submittedName>
</protein>
<evidence type="ECO:0000313" key="3">
    <source>
        <dbReference type="Proteomes" id="UP000236743"/>
    </source>
</evidence>
<dbReference type="AlphaFoldDB" id="A0A1H5Y4L9"/>
<dbReference type="SUPFAM" id="SSF88723">
    <property type="entry name" value="PIN domain-like"/>
    <property type="match status" value="1"/>
</dbReference>
<dbReference type="OrthoDB" id="6637310at2"/>
<dbReference type="EMBL" id="FNUY01000003">
    <property type="protein sequence ID" value="SEG18476.1"/>
    <property type="molecule type" value="Genomic_DNA"/>
</dbReference>
<evidence type="ECO:0000259" key="1">
    <source>
        <dbReference type="Pfam" id="PF01850"/>
    </source>
</evidence>